<dbReference type="GO" id="GO:0004672">
    <property type="term" value="F:protein kinase activity"/>
    <property type="evidence" value="ECO:0007669"/>
    <property type="project" value="InterPro"/>
</dbReference>
<dbReference type="Gene3D" id="1.10.510.10">
    <property type="entry name" value="Transferase(Phosphotransferase) domain 1"/>
    <property type="match status" value="1"/>
</dbReference>
<dbReference type="SMART" id="SM00220">
    <property type="entry name" value="S_TKc"/>
    <property type="match status" value="1"/>
</dbReference>
<proteinExistence type="predicted"/>
<dbReference type="InterPro" id="IPR011009">
    <property type="entry name" value="Kinase-like_dom_sf"/>
</dbReference>
<organism evidence="4 5">
    <name type="scientific">Achlya hypogyna</name>
    <name type="common">Oomycete</name>
    <name type="synonym">Protoachlya hypogyna</name>
    <dbReference type="NCBI Taxonomy" id="1202772"/>
    <lineage>
        <taxon>Eukaryota</taxon>
        <taxon>Sar</taxon>
        <taxon>Stramenopiles</taxon>
        <taxon>Oomycota</taxon>
        <taxon>Saprolegniomycetes</taxon>
        <taxon>Saprolegniales</taxon>
        <taxon>Achlyaceae</taxon>
        <taxon>Achlya</taxon>
    </lineage>
</organism>
<protein>
    <recommendedName>
        <fullName evidence="1">Casein kinase I</fullName>
    </recommendedName>
</protein>
<feature type="domain" description="Protein kinase" evidence="3">
    <location>
        <begin position="14"/>
        <end position="291"/>
    </location>
</feature>
<dbReference type="AlphaFoldDB" id="A0A1V9Z841"/>
<evidence type="ECO:0000259" key="3">
    <source>
        <dbReference type="PROSITE" id="PS50011"/>
    </source>
</evidence>
<dbReference type="Proteomes" id="UP000243579">
    <property type="component" value="Unassembled WGS sequence"/>
</dbReference>
<dbReference type="PROSITE" id="PS50011">
    <property type="entry name" value="PROTEIN_KINASE_DOM"/>
    <property type="match status" value="1"/>
</dbReference>
<dbReference type="EMBL" id="JNBR01000373">
    <property type="protein sequence ID" value="OQR94175.1"/>
    <property type="molecule type" value="Genomic_DNA"/>
</dbReference>
<sequence length="436" mass="46663">MAVPLRKGLELKQWLLGDKLGSGACSDVYEVTLAKGNGQRYAMKVSPIPVVAAGKKKRKKTHADRSADALYAEHLLYVNTLGGHRGIPSLPPSGAYGEDKGYRFLVLQRLGRTLEGVKQAHGRLPEAVVARVGLEILDIFQHIHSKRLLFVDVKPENFMLSEAPETQVYCVDFGIAERYVLVTGAHKPFKTAGVVGTPTFLSLNCHGGSTPSRRDDVEALLYVCLYLVRGDLPWQGAASDEDGARLKRSTPLAELTADLSPEWAKLVALIRSCAFDEAPDYAAVAAGLSRICGAIPRTGVYDWGAAKARRRTALVLICQQVKATEKKPPTPPPVAIDLVDSDEGDNEPSKRSKRPSVPSSRRHLSDSKAVAAPKPKTAPKKRVSTAGGRKVAKSSPDKAAPSTRRLAAATRAVGAAAAATAAAAIATRTRSSDKEV</sequence>
<keyword evidence="4" id="KW-0808">Transferase</keyword>
<evidence type="ECO:0000313" key="5">
    <source>
        <dbReference type="Proteomes" id="UP000243579"/>
    </source>
</evidence>
<reference evidence="4 5" key="1">
    <citation type="journal article" date="2014" name="Genome Biol. Evol.">
        <title>The secreted proteins of Achlya hypogyna and Thraustotheca clavata identify the ancestral oomycete secretome and reveal gene acquisitions by horizontal gene transfer.</title>
        <authorList>
            <person name="Misner I."/>
            <person name="Blouin N."/>
            <person name="Leonard G."/>
            <person name="Richards T.A."/>
            <person name="Lane C.E."/>
        </authorList>
    </citation>
    <scope>NUCLEOTIDE SEQUENCE [LARGE SCALE GENOMIC DNA]</scope>
    <source>
        <strain evidence="4 5">ATCC 48635</strain>
    </source>
</reference>
<dbReference type="InterPro" id="IPR000719">
    <property type="entry name" value="Prot_kinase_dom"/>
</dbReference>
<dbReference type="InterPro" id="IPR050235">
    <property type="entry name" value="CK1_Ser-Thr_kinase"/>
</dbReference>
<evidence type="ECO:0000313" key="4">
    <source>
        <dbReference type="EMBL" id="OQR94175.1"/>
    </source>
</evidence>
<evidence type="ECO:0000256" key="1">
    <source>
        <dbReference type="ARBA" id="ARBA00023860"/>
    </source>
</evidence>
<dbReference type="Pfam" id="PF00069">
    <property type="entry name" value="Pkinase"/>
    <property type="match status" value="1"/>
</dbReference>
<evidence type="ECO:0000256" key="2">
    <source>
        <dbReference type="SAM" id="MobiDB-lite"/>
    </source>
</evidence>
<keyword evidence="4" id="KW-0418">Kinase</keyword>
<dbReference type="OrthoDB" id="5800476at2759"/>
<dbReference type="SUPFAM" id="SSF56112">
    <property type="entry name" value="Protein kinase-like (PK-like)"/>
    <property type="match status" value="1"/>
</dbReference>
<dbReference type="STRING" id="1202772.A0A1V9Z841"/>
<gene>
    <name evidence="4" type="ORF">ACHHYP_01647</name>
</gene>
<dbReference type="GO" id="GO:0005524">
    <property type="term" value="F:ATP binding"/>
    <property type="evidence" value="ECO:0007669"/>
    <property type="project" value="InterPro"/>
</dbReference>
<comment type="caution">
    <text evidence="4">The sequence shown here is derived from an EMBL/GenBank/DDBJ whole genome shotgun (WGS) entry which is preliminary data.</text>
</comment>
<feature type="region of interest" description="Disordered" evidence="2">
    <location>
        <begin position="324"/>
        <end position="406"/>
    </location>
</feature>
<name>A0A1V9Z841_ACHHY</name>
<keyword evidence="5" id="KW-1185">Reference proteome</keyword>
<dbReference type="PANTHER" id="PTHR11909">
    <property type="entry name" value="CASEIN KINASE-RELATED"/>
    <property type="match status" value="1"/>
</dbReference>
<accession>A0A1V9Z841</accession>